<dbReference type="GO" id="GO:0005829">
    <property type="term" value="C:cytosol"/>
    <property type="evidence" value="ECO:0007669"/>
    <property type="project" value="UniProtKB-ARBA"/>
</dbReference>
<comment type="subunit">
    <text evidence="2">Homodimer.</text>
</comment>
<protein>
    <submittedName>
        <fullName evidence="13">Alkyl hydroperoxide reductase subunit F</fullName>
        <ecNumber evidence="13">1.8.1.-</ecNumber>
    </submittedName>
</protein>
<evidence type="ECO:0000256" key="4">
    <source>
        <dbReference type="ARBA" id="ARBA00022827"/>
    </source>
</evidence>
<reference evidence="13 14" key="1">
    <citation type="submission" date="2020-08" db="EMBL/GenBank/DDBJ databases">
        <title>Genome sequence of Erysipelothrix inopinata DSM 15511T.</title>
        <authorList>
            <person name="Hyun D.-W."/>
            <person name="Bae J.-W."/>
        </authorList>
    </citation>
    <scope>NUCLEOTIDE SEQUENCE [LARGE SCALE GENOMIC DNA]</scope>
    <source>
        <strain evidence="13 14">DSM 15511</strain>
    </source>
</reference>
<evidence type="ECO:0000256" key="10">
    <source>
        <dbReference type="PIRSR" id="PIRSR000238-2"/>
    </source>
</evidence>
<dbReference type="GO" id="GO:0000302">
    <property type="term" value="P:response to reactive oxygen species"/>
    <property type="evidence" value="ECO:0007669"/>
    <property type="project" value="InterPro"/>
</dbReference>
<dbReference type="KEGG" id="eio:H9L01_05710"/>
<dbReference type="InterPro" id="IPR036188">
    <property type="entry name" value="FAD/NAD-bd_sf"/>
</dbReference>
<dbReference type="EMBL" id="CP060715">
    <property type="protein sequence ID" value="QNN59888.1"/>
    <property type="molecule type" value="Genomic_DNA"/>
</dbReference>
<dbReference type="PROSITE" id="PS51354">
    <property type="entry name" value="GLUTAREDOXIN_2"/>
    <property type="match status" value="1"/>
</dbReference>
<dbReference type="NCBIfam" id="TIGR03140">
    <property type="entry name" value="AhpF"/>
    <property type="match status" value="1"/>
</dbReference>
<organism evidence="13 14">
    <name type="scientific">Erysipelothrix inopinata</name>
    <dbReference type="NCBI Taxonomy" id="225084"/>
    <lineage>
        <taxon>Bacteria</taxon>
        <taxon>Bacillati</taxon>
        <taxon>Bacillota</taxon>
        <taxon>Erysipelotrichia</taxon>
        <taxon>Erysipelotrichales</taxon>
        <taxon>Erysipelotrichaceae</taxon>
        <taxon>Erysipelothrix</taxon>
    </lineage>
</organism>
<dbReference type="CDD" id="cd03026">
    <property type="entry name" value="AhpF_NTD_C"/>
    <property type="match status" value="1"/>
</dbReference>
<dbReference type="InterPro" id="IPR012336">
    <property type="entry name" value="Thioredoxin-like_fold"/>
</dbReference>
<comment type="similarity">
    <text evidence="1">Belongs to the class-II pyridine nucleotide-disulfide oxidoreductase family.</text>
</comment>
<feature type="disulfide bond" description="Redox-active" evidence="10">
    <location>
        <begin position="335"/>
        <end position="338"/>
    </location>
</feature>
<dbReference type="Pfam" id="PF07992">
    <property type="entry name" value="Pyr_redox_2"/>
    <property type="match status" value="1"/>
</dbReference>
<dbReference type="PANTHER" id="PTHR48105">
    <property type="entry name" value="THIOREDOXIN REDUCTASE 1-RELATED-RELATED"/>
    <property type="match status" value="1"/>
</dbReference>
<keyword evidence="3" id="KW-0285">Flavoprotein</keyword>
<feature type="binding site" evidence="9">
    <location>
        <begin position="347"/>
        <end position="361"/>
    </location>
    <ligand>
        <name>NAD(+)</name>
        <dbReference type="ChEBI" id="CHEBI:57540"/>
    </ligand>
</feature>
<evidence type="ECO:0000259" key="11">
    <source>
        <dbReference type="Pfam" id="PF07992"/>
    </source>
</evidence>
<feature type="binding site" evidence="9">
    <location>
        <begin position="467"/>
        <end position="477"/>
    </location>
    <ligand>
        <name>FAD</name>
        <dbReference type="ChEBI" id="CHEBI:57692"/>
    </ligand>
</feature>
<dbReference type="GO" id="GO:0050660">
    <property type="term" value="F:flavin adenine dinucleotide binding"/>
    <property type="evidence" value="ECO:0007669"/>
    <property type="project" value="InterPro"/>
</dbReference>
<evidence type="ECO:0000259" key="12">
    <source>
        <dbReference type="Pfam" id="PF13192"/>
    </source>
</evidence>
<dbReference type="InterPro" id="IPR012081">
    <property type="entry name" value="Alkyl_hydroperoxide_Rdtase_suF"/>
</dbReference>
<keyword evidence="4 9" id="KW-0274">FAD</keyword>
<dbReference type="PRINTS" id="PR00469">
    <property type="entry name" value="PNDRDTASEII"/>
</dbReference>
<evidence type="ECO:0000256" key="8">
    <source>
        <dbReference type="ARBA" id="ARBA00023284"/>
    </source>
</evidence>
<dbReference type="Gene3D" id="3.50.50.60">
    <property type="entry name" value="FAD/NAD(P)-binding domain"/>
    <property type="match status" value="2"/>
</dbReference>
<dbReference type="Proteomes" id="UP000515928">
    <property type="component" value="Chromosome"/>
</dbReference>
<dbReference type="InterPro" id="IPR044142">
    <property type="entry name" value="AhpF_NTD_N"/>
</dbReference>
<dbReference type="InterPro" id="IPR050097">
    <property type="entry name" value="Ferredoxin-NADP_redctase_2"/>
</dbReference>
<dbReference type="GO" id="GO:0032991">
    <property type="term" value="C:protein-containing complex"/>
    <property type="evidence" value="ECO:0007669"/>
    <property type="project" value="UniProtKB-ARBA"/>
</dbReference>
<sequence>MLDETIRKQLTAYVELLENNVTFKVSLDESDASQKLKSFVEEVKTLSPKISLEMTKLERTPSFMINQGNQDSGIVFAAVPLGHELESFVLALLQVGGRAPKIDDKVRKRIESIDRECHFETYMSLSCHICPDVVQAINIMAVLNPKVTHTTIDGGMFKQEIEDRAVMAVPTVFMNGEEFASGRTSLDDMLEMIMGAQEIDVDITKPYDVVVVGGGPAGASSAIYAVRKGLRVAMITDRMGGQVLETMGIENVIGTPYTEGPKLARSLEAHLDEYPVDIIKSRTVKSLNKTDQFEITLDNDAVLTSKTVIVATGARWRNVNVPGEQEFKNKGVAYCPHCDGPIFENKRVAVIGGGNSGIEAAIDLAGITKHVTVLEFMPELKADEVLQKRLHSLKNVTVVTNAQTTEIHGDSNVNALSYKSRETGVEEKVELEGVFVQIGLMPNTEWLGDMVEKTRIGEIVVDSKGSTSLPGLYAAGDCTDSAYKQIIISMGSGATAALGAFDYLIRD</sequence>
<accession>A0A7G9RWB3</accession>
<dbReference type="InterPro" id="IPR023753">
    <property type="entry name" value="FAD/NAD-binding_dom"/>
</dbReference>
<dbReference type="EC" id="1.8.1.-" evidence="13"/>
<keyword evidence="7 10" id="KW-1015">Disulfide bond</keyword>
<dbReference type="SUPFAM" id="SSF51905">
    <property type="entry name" value="FAD/NAD(P)-binding domain"/>
    <property type="match status" value="1"/>
</dbReference>
<dbReference type="PROSITE" id="PS00573">
    <property type="entry name" value="PYRIDINE_REDOX_2"/>
    <property type="match status" value="1"/>
</dbReference>
<evidence type="ECO:0000256" key="6">
    <source>
        <dbReference type="ARBA" id="ARBA00023027"/>
    </source>
</evidence>
<keyword evidence="6 9" id="KW-0520">NAD</keyword>
<name>A0A7G9RWB3_9FIRM</name>
<evidence type="ECO:0000256" key="7">
    <source>
        <dbReference type="ARBA" id="ARBA00023157"/>
    </source>
</evidence>
<dbReference type="InterPro" id="IPR044141">
    <property type="entry name" value="AhpF_NTD_C"/>
</dbReference>
<dbReference type="CDD" id="cd02974">
    <property type="entry name" value="AhpF_NTD_N"/>
    <property type="match status" value="1"/>
</dbReference>
<dbReference type="AlphaFoldDB" id="A0A7G9RWB3"/>
<dbReference type="SUPFAM" id="SSF52833">
    <property type="entry name" value="Thioredoxin-like"/>
    <property type="match status" value="2"/>
</dbReference>
<feature type="domain" description="FAD/NAD(P)-binding" evidence="11">
    <location>
        <begin position="207"/>
        <end position="492"/>
    </location>
</feature>
<dbReference type="Pfam" id="PF13192">
    <property type="entry name" value="Thioredoxin_3"/>
    <property type="match status" value="1"/>
</dbReference>
<dbReference type="PIRSF" id="PIRSF000238">
    <property type="entry name" value="AhpF"/>
    <property type="match status" value="1"/>
</dbReference>
<feature type="binding site" evidence="9">
    <location>
        <begin position="208"/>
        <end position="223"/>
    </location>
    <ligand>
        <name>FAD</name>
        <dbReference type="ChEBI" id="CHEBI:57692"/>
    </ligand>
</feature>
<dbReference type="Gene3D" id="3.40.30.80">
    <property type="match status" value="1"/>
</dbReference>
<evidence type="ECO:0000256" key="9">
    <source>
        <dbReference type="PIRSR" id="PIRSR000238-1"/>
    </source>
</evidence>
<dbReference type="FunFam" id="3.50.50.60:FF:000007">
    <property type="entry name" value="Alkyl hydroperoxide reductase, F subunit"/>
    <property type="match status" value="1"/>
</dbReference>
<dbReference type="InterPro" id="IPR036249">
    <property type="entry name" value="Thioredoxin-like_sf"/>
</dbReference>
<dbReference type="GO" id="GO:0051287">
    <property type="term" value="F:NAD binding"/>
    <property type="evidence" value="ECO:0007669"/>
    <property type="project" value="InterPro"/>
</dbReference>
<proteinExistence type="inferred from homology"/>
<evidence type="ECO:0000256" key="1">
    <source>
        <dbReference type="ARBA" id="ARBA00009333"/>
    </source>
</evidence>
<dbReference type="GO" id="GO:0102039">
    <property type="term" value="F:NADH-dependent peroxiredoxin activity"/>
    <property type="evidence" value="ECO:0007669"/>
    <property type="project" value="InterPro"/>
</dbReference>
<evidence type="ECO:0000256" key="2">
    <source>
        <dbReference type="ARBA" id="ARBA00011738"/>
    </source>
</evidence>
<feature type="domain" description="Thioredoxin-like fold" evidence="12">
    <location>
        <begin position="123"/>
        <end position="191"/>
    </location>
</feature>
<dbReference type="GO" id="GO:0016668">
    <property type="term" value="F:oxidoreductase activity, acting on a sulfur group of donors, NAD(P) as acceptor"/>
    <property type="evidence" value="ECO:0007669"/>
    <property type="project" value="UniProtKB-ARBA"/>
</dbReference>
<dbReference type="RefSeq" id="WP_187533022.1">
    <property type="nucleotide sequence ID" value="NZ_CBCSHU010000002.1"/>
</dbReference>
<keyword evidence="14" id="KW-1185">Reference proteome</keyword>
<keyword evidence="5 13" id="KW-0560">Oxidoreductase</keyword>
<gene>
    <name evidence="13" type="primary">ahpF</name>
    <name evidence="13" type="ORF">H9L01_05710</name>
</gene>
<evidence type="ECO:0000313" key="13">
    <source>
        <dbReference type="EMBL" id="QNN59888.1"/>
    </source>
</evidence>
<keyword evidence="9" id="KW-0521">NADP</keyword>
<keyword evidence="8 10" id="KW-0676">Redox-active center</keyword>
<evidence type="ECO:0000256" key="3">
    <source>
        <dbReference type="ARBA" id="ARBA00022630"/>
    </source>
</evidence>
<comment type="cofactor">
    <cofactor evidence="9">
        <name>FAD</name>
        <dbReference type="ChEBI" id="CHEBI:57692"/>
    </cofactor>
    <text evidence="9">Binds 1 FAD per subunit.</text>
</comment>
<evidence type="ECO:0000256" key="5">
    <source>
        <dbReference type="ARBA" id="ARBA00023002"/>
    </source>
</evidence>
<evidence type="ECO:0000313" key="14">
    <source>
        <dbReference type="Proteomes" id="UP000515928"/>
    </source>
</evidence>
<dbReference type="PRINTS" id="PR00368">
    <property type="entry name" value="FADPNR"/>
</dbReference>
<dbReference type="InterPro" id="IPR008255">
    <property type="entry name" value="Pyr_nucl-diS_OxRdtase_2_AS"/>
</dbReference>